<feature type="transmembrane region" description="Helical" evidence="2">
    <location>
        <begin position="399"/>
        <end position="421"/>
    </location>
</feature>
<feature type="transmembrane region" description="Helical" evidence="2">
    <location>
        <begin position="367"/>
        <end position="387"/>
    </location>
</feature>
<sequence length="686" mass="74318">MASPGPGAGGGFEQPQPPPSLTPIAEDGPARATTASSAAPMSPSTATSSPRGSRIQQQHPQGPRPRPPAPSRSLSAQAIRVAPMSSSSRAPPRLNLDFDAAPRRSGSLSSRVSAGSGAAASPTAARSVPRRSRAHTVSVNLSTPTSTTSRYAGFLRMPDAEEGRAAEGERRPSSTISVTMPDEADTAVADHAGELHDDVVGLLDVVDPEVGTVNHLQNVTNGIMFPNIPGLWTRRPNLVLPRTPSDHSLPEYADDGDDAGLNGGGGSRRASLGKGGRSNTVKRFLPGSDKGKVDLGPLSPTEDVPLKAVVSKQLDDELTEEADEVADEHELDRHVKHVLRAKRKEKAKRALRGLWAFLKTPMGIVTAIYGFLVAFWGAALVLFLLGWIKTPNKHWKDKWVEICSQIVNGLFTVTGVGLIPWRVIDTYRMSIIHTLKMKDKRLRKKAGLPPIDDPDDLPDPRTIPGFEQVLSEKDQDQLHYQQEKFAKSQTWYRPHANATHRAFPITLALWNTILMDGNSFFQCILCGCMWGMDYHKRPAWTTGSLIPLSFLCGIAAGVLIWQGGVRSKKTKAVEDKLRSALGVDQPVDPQVRRPRRATISHGERKRLEAEAQQNLVDGADAKYRPKRRATIDVPPDAPGQIPKPLGSVSESSEESDELGKVPSKLTPTAELAVLPELPKREGRGSI</sequence>
<dbReference type="Pfam" id="PF11204">
    <property type="entry name" value="DUF2985"/>
    <property type="match status" value="1"/>
</dbReference>
<feature type="region of interest" description="Disordered" evidence="1">
    <location>
        <begin position="242"/>
        <end position="300"/>
    </location>
</feature>
<keyword evidence="4" id="KW-1185">Reference proteome</keyword>
<feature type="region of interest" description="Disordered" evidence="1">
    <location>
        <begin position="1"/>
        <end position="181"/>
    </location>
</feature>
<dbReference type="PANTHER" id="PTHR35872">
    <property type="entry name" value="INTEGRAL MEMBRANE PROTEIN (AFU_ORTHOLOGUE AFUA_5G07110)"/>
    <property type="match status" value="1"/>
</dbReference>
<organism evidence="3 4">
    <name type="scientific">Vanrija albida</name>
    <dbReference type="NCBI Taxonomy" id="181172"/>
    <lineage>
        <taxon>Eukaryota</taxon>
        <taxon>Fungi</taxon>
        <taxon>Dikarya</taxon>
        <taxon>Basidiomycota</taxon>
        <taxon>Agaricomycotina</taxon>
        <taxon>Tremellomycetes</taxon>
        <taxon>Trichosporonales</taxon>
        <taxon>Trichosporonaceae</taxon>
        <taxon>Vanrija</taxon>
    </lineage>
</organism>
<protein>
    <submittedName>
        <fullName evidence="3">Uncharacterized protein</fullName>
    </submittedName>
</protein>
<feature type="compositionally biased region" description="Low complexity" evidence="1">
    <location>
        <begin position="30"/>
        <end position="61"/>
    </location>
</feature>
<feature type="compositionally biased region" description="Gly residues" evidence="1">
    <location>
        <begin position="1"/>
        <end position="12"/>
    </location>
</feature>
<name>A0ABR3PYP5_9TREE</name>
<feature type="compositionally biased region" description="Basic and acidic residues" evidence="1">
    <location>
        <begin position="677"/>
        <end position="686"/>
    </location>
</feature>
<evidence type="ECO:0000313" key="4">
    <source>
        <dbReference type="Proteomes" id="UP001565368"/>
    </source>
</evidence>
<evidence type="ECO:0000313" key="3">
    <source>
        <dbReference type="EMBL" id="KAL1407586.1"/>
    </source>
</evidence>
<proteinExistence type="predicted"/>
<dbReference type="Proteomes" id="UP001565368">
    <property type="component" value="Unassembled WGS sequence"/>
</dbReference>
<keyword evidence="2" id="KW-1133">Transmembrane helix</keyword>
<dbReference type="EMBL" id="JBBXJM010000005">
    <property type="protein sequence ID" value="KAL1407586.1"/>
    <property type="molecule type" value="Genomic_DNA"/>
</dbReference>
<reference evidence="3 4" key="1">
    <citation type="submission" date="2023-08" db="EMBL/GenBank/DDBJ databases">
        <title>Annotated Genome Sequence of Vanrija albida AlHP1.</title>
        <authorList>
            <person name="Herzog R."/>
        </authorList>
    </citation>
    <scope>NUCLEOTIDE SEQUENCE [LARGE SCALE GENOMIC DNA]</scope>
    <source>
        <strain evidence="3 4">AlHP1</strain>
    </source>
</reference>
<accession>A0ABR3PYP5</accession>
<feature type="transmembrane region" description="Helical" evidence="2">
    <location>
        <begin position="539"/>
        <end position="561"/>
    </location>
</feature>
<feature type="compositionally biased region" description="Basic and acidic residues" evidence="1">
    <location>
        <begin position="158"/>
        <end position="172"/>
    </location>
</feature>
<feature type="region of interest" description="Disordered" evidence="1">
    <location>
        <begin position="618"/>
        <end position="686"/>
    </location>
</feature>
<keyword evidence="2" id="KW-0472">Membrane</keyword>
<comment type="caution">
    <text evidence="3">The sequence shown here is derived from an EMBL/GenBank/DDBJ whole genome shotgun (WGS) entry which is preliminary data.</text>
</comment>
<dbReference type="GeneID" id="95988062"/>
<dbReference type="RefSeq" id="XP_069207530.1">
    <property type="nucleotide sequence ID" value="XM_069355459.1"/>
</dbReference>
<dbReference type="PANTHER" id="PTHR35872:SF2">
    <property type="entry name" value="INTEGRAL MEMBRANE PROTEIN (AFU_ORTHOLOGUE AFUA_5G07110)"/>
    <property type="match status" value="1"/>
</dbReference>
<keyword evidence="2" id="KW-0812">Transmembrane</keyword>
<evidence type="ECO:0000256" key="2">
    <source>
        <dbReference type="SAM" id="Phobius"/>
    </source>
</evidence>
<feature type="region of interest" description="Disordered" evidence="1">
    <location>
        <begin position="584"/>
        <end position="605"/>
    </location>
</feature>
<dbReference type="InterPro" id="IPR021369">
    <property type="entry name" value="DUF2985"/>
</dbReference>
<evidence type="ECO:0000256" key="1">
    <source>
        <dbReference type="SAM" id="MobiDB-lite"/>
    </source>
</evidence>
<gene>
    <name evidence="3" type="ORF">Q8F55_007019</name>
</gene>
<feature type="compositionally biased region" description="Polar residues" evidence="1">
    <location>
        <begin position="135"/>
        <end position="150"/>
    </location>
</feature>
<feature type="compositionally biased region" description="Low complexity" evidence="1">
    <location>
        <begin position="103"/>
        <end position="127"/>
    </location>
</feature>